<name>A0A3D9BXK6_9RHOB</name>
<comment type="caution">
    <text evidence="1">The sequence shown here is derived from an EMBL/GenBank/DDBJ whole genome shotgun (WGS) entry which is preliminary data.</text>
</comment>
<dbReference type="RefSeq" id="WP_115978646.1">
    <property type="nucleotide sequence ID" value="NZ_QOHR01000003.1"/>
</dbReference>
<dbReference type="AlphaFoldDB" id="A0A3D9BXK6"/>
<gene>
    <name evidence="1" type="ORF">DRV84_04340</name>
</gene>
<accession>A0A3D9BXK6</accession>
<proteinExistence type="predicted"/>
<sequence>MTDGLSVTRTRFANGVWEGEVQGAGADRPAVEVLHAGRPVPEVRLTADEAGRWHLRVPVPPALVGEGVHTLVIRAAGTGETLERVTLAAGEALEDDLRAEVGRLRAELDLLKRAFRRHLREG</sequence>
<dbReference type="EMBL" id="QOHR01000003">
    <property type="protein sequence ID" value="REC58263.1"/>
    <property type="molecule type" value="Genomic_DNA"/>
</dbReference>
<dbReference type="OrthoDB" id="7772846at2"/>
<evidence type="ECO:0000313" key="1">
    <source>
        <dbReference type="EMBL" id="REC58263.1"/>
    </source>
</evidence>
<organism evidence="1 2">
    <name type="scientific">Rhodosalinus sediminis</name>
    <dbReference type="NCBI Taxonomy" id="1940533"/>
    <lineage>
        <taxon>Bacteria</taxon>
        <taxon>Pseudomonadati</taxon>
        <taxon>Pseudomonadota</taxon>
        <taxon>Alphaproteobacteria</taxon>
        <taxon>Rhodobacterales</taxon>
        <taxon>Paracoccaceae</taxon>
        <taxon>Rhodosalinus</taxon>
    </lineage>
</organism>
<keyword evidence="2" id="KW-1185">Reference proteome</keyword>
<protein>
    <submittedName>
        <fullName evidence="1">Uncharacterized protein</fullName>
    </submittedName>
</protein>
<evidence type="ECO:0000313" key="2">
    <source>
        <dbReference type="Proteomes" id="UP000257131"/>
    </source>
</evidence>
<reference evidence="1 2" key="1">
    <citation type="journal article" date="2017" name="Int. J. Syst. Evol. Microbiol.">
        <title>Rhodosalinus sediminis gen. nov., sp. nov., isolated from marine saltern.</title>
        <authorList>
            <person name="Guo L.Y."/>
            <person name="Ling S.K."/>
            <person name="Li C.M."/>
            <person name="Chen G.J."/>
            <person name="Du Z.J."/>
        </authorList>
    </citation>
    <scope>NUCLEOTIDE SEQUENCE [LARGE SCALE GENOMIC DNA]</scope>
    <source>
        <strain evidence="1 2">WDN1C137</strain>
    </source>
</reference>
<dbReference type="Proteomes" id="UP000257131">
    <property type="component" value="Unassembled WGS sequence"/>
</dbReference>